<evidence type="ECO:0000256" key="1">
    <source>
        <dbReference type="SAM" id="MobiDB-lite"/>
    </source>
</evidence>
<gene>
    <name evidence="2" type="ORF">CAY53_09350</name>
</gene>
<proteinExistence type="predicted"/>
<dbReference type="AlphaFoldDB" id="A0A2L1GPP7"/>
<evidence type="ECO:0000313" key="2">
    <source>
        <dbReference type="EMBL" id="AVD71649.1"/>
    </source>
</evidence>
<dbReference type="Proteomes" id="UP000239867">
    <property type="component" value="Chromosome"/>
</dbReference>
<organism evidence="2 3">
    <name type="scientific">Desulfobulbus oralis</name>
    <dbReference type="NCBI Taxonomy" id="1986146"/>
    <lineage>
        <taxon>Bacteria</taxon>
        <taxon>Pseudomonadati</taxon>
        <taxon>Thermodesulfobacteriota</taxon>
        <taxon>Desulfobulbia</taxon>
        <taxon>Desulfobulbales</taxon>
        <taxon>Desulfobulbaceae</taxon>
        <taxon>Desulfobulbus</taxon>
    </lineage>
</organism>
<evidence type="ECO:0008006" key="4">
    <source>
        <dbReference type="Google" id="ProtNLM"/>
    </source>
</evidence>
<name>A0A2L1GPP7_9BACT</name>
<protein>
    <recommendedName>
        <fullName evidence="4">Lipoprotein</fullName>
    </recommendedName>
</protein>
<feature type="region of interest" description="Disordered" evidence="1">
    <location>
        <begin position="32"/>
        <end position="54"/>
    </location>
</feature>
<reference evidence="2 3" key="1">
    <citation type="journal article" date="2018" name="MBio">
        <title>Insights into the evolution of host association through the isolation and characterization of a novel human periodontal pathobiont, Desulfobulbus oralis.</title>
        <authorList>
            <person name="Cross K.L."/>
            <person name="Chirania P."/>
            <person name="Xiong W."/>
            <person name="Beall C.J."/>
            <person name="Elkins J.G."/>
            <person name="Giannone R.J."/>
            <person name="Griffen A.L."/>
            <person name="Guss A.M."/>
            <person name="Hettich R.L."/>
            <person name="Joshi S.S."/>
            <person name="Mokrzan E.M."/>
            <person name="Martin R.K."/>
            <person name="Zhulin I.B."/>
            <person name="Leys E.J."/>
            <person name="Podar M."/>
        </authorList>
    </citation>
    <scope>NUCLEOTIDE SEQUENCE [LARGE SCALE GENOMIC DNA]</scope>
    <source>
        <strain evidence="2 3">ORNL</strain>
    </source>
</reference>
<dbReference type="PROSITE" id="PS51257">
    <property type="entry name" value="PROKAR_LIPOPROTEIN"/>
    <property type="match status" value="1"/>
</dbReference>
<dbReference type="EMBL" id="CP021255">
    <property type="protein sequence ID" value="AVD71649.1"/>
    <property type="molecule type" value="Genomic_DNA"/>
</dbReference>
<sequence>MQSPKKKKGFLKIILLLCILALVLAGCAGGGRMGRKKGKPEVNPANAGQAQSAEVEKNGGKKIAYLTFSPPEQVRWVENDDPALRNSGVAEWIVEGSSAESTPARVMYQKLMPVQDASTLKAQILKPLAGCPDSKVQDLQLGSKYRDQLGFQATCSKLGTQDYGLIDYVAIFSDGVANHVMLAEVKTPPSNKVGVLDSKSAEMQKQAQTSKNFADMLSKAIRSVRVCNEQELCI</sequence>
<accession>A0A2L1GPP7</accession>
<dbReference type="KEGG" id="deo:CAY53_09350"/>
<keyword evidence="3" id="KW-1185">Reference proteome</keyword>
<dbReference type="RefSeq" id="WP_104936891.1">
    <property type="nucleotide sequence ID" value="NZ_CP021255.1"/>
</dbReference>
<evidence type="ECO:0000313" key="3">
    <source>
        <dbReference type="Proteomes" id="UP000239867"/>
    </source>
</evidence>